<dbReference type="EMBL" id="MU003766">
    <property type="protein sequence ID" value="KAF2725756.1"/>
    <property type="molecule type" value="Genomic_DNA"/>
</dbReference>
<protein>
    <submittedName>
        <fullName evidence="2">Uncharacterized protein</fullName>
    </submittedName>
</protein>
<keyword evidence="3" id="KW-1185">Reference proteome</keyword>
<feature type="compositionally biased region" description="Basic residues" evidence="1">
    <location>
        <begin position="570"/>
        <end position="579"/>
    </location>
</feature>
<feature type="compositionally biased region" description="Low complexity" evidence="1">
    <location>
        <begin position="189"/>
        <end position="208"/>
    </location>
</feature>
<feature type="region of interest" description="Disordered" evidence="1">
    <location>
        <begin position="86"/>
        <end position="133"/>
    </location>
</feature>
<evidence type="ECO:0000256" key="1">
    <source>
        <dbReference type="SAM" id="MobiDB-lite"/>
    </source>
</evidence>
<feature type="compositionally biased region" description="Polar residues" evidence="1">
    <location>
        <begin position="356"/>
        <end position="368"/>
    </location>
</feature>
<feature type="compositionally biased region" description="Low complexity" evidence="1">
    <location>
        <begin position="20"/>
        <end position="29"/>
    </location>
</feature>
<feature type="region of interest" description="Disordered" evidence="1">
    <location>
        <begin position="404"/>
        <end position="624"/>
    </location>
</feature>
<comment type="caution">
    <text evidence="2">The sequence shown here is derived from an EMBL/GenBank/DDBJ whole genome shotgun (WGS) entry which is preliminary data.</text>
</comment>
<feature type="compositionally biased region" description="Polar residues" evidence="1">
    <location>
        <begin position="87"/>
        <end position="101"/>
    </location>
</feature>
<feature type="compositionally biased region" description="Acidic residues" evidence="1">
    <location>
        <begin position="541"/>
        <end position="552"/>
    </location>
</feature>
<feature type="compositionally biased region" description="Polar residues" evidence="1">
    <location>
        <begin position="600"/>
        <end position="615"/>
    </location>
</feature>
<feature type="region of interest" description="Disordered" evidence="1">
    <location>
        <begin position="1"/>
        <end position="69"/>
    </location>
</feature>
<feature type="compositionally biased region" description="Polar residues" evidence="1">
    <location>
        <begin position="1"/>
        <end position="19"/>
    </location>
</feature>
<evidence type="ECO:0000313" key="3">
    <source>
        <dbReference type="Proteomes" id="UP000799441"/>
    </source>
</evidence>
<dbReference type="Proteomes" id="UP000799441">
    <property type="component" value="Unassembled WGS sequence"/>
</dbReference>
<name>A0A9P4QIZ2_9PEZI</name>
<feature type="region of interest" description="Disordered" evidence="1">
    <location>
        <begin position="324"/>
        <end position="389"/>
    </location>
</feature>
<reference evidence="2" key="1">
    <citation type="journal article" date="2020" name="Stud. Mycol.">
        <title>101 Dothideomycetes genomes: a test case for predicting lifestyles and emergence of pathogens.</title>
        <authorList>
            <person name="Haridas S."/>
            <person name="Albert R."/>
            <person name="Binder M."/>
            <person name="Bloem J."/>
            <person name="Labutti K."/>
            <person name="Salamov A."/>
            <person name="Andreopoulos B."/>
            <person name="Baker S."/>
            <person name="Barry K."/>
            <person name="Bills G."/>
            <person name="Bluhm B."/>
            <person name="Cannon C."/>
            <person name="Castanera R."/>
            <person name="Culley D."/>
            <person name="Daum C."/>
            <person name="Ezra D."/>
            <person name="Gonzalez J."/>
            <person name="Henrissat B."/>
            <person name="Kuo A."/>
            <person name="Liang C."/>
            <person name="Lipzen A."/>
            <person name="Lutzoni F."/>
            <person name="Magnuson J."/>
            <person name="Mondo S."/>
            <person name="Nolan M."/>
            <person name="Ohm R."/>
            <person name="Pangilinan J."/>
            <person name="Park H.-J."/>
            <person name="Ramirez L."/>
            <person name="Alfaro M."/>
            <person name="Sun H."/>
            <person name="Tritt A."/>
            <person name="Yoshinaga Y."/>
            <person name="Zwiers L.-H."/>
            <person name="Turgeon B."/>
            <person name="Goodwin S."/>
            <person name="Spatafora J."/>
            <person name="Crous P."/>
            <person name="Grigoriev I."/>
        </authorList>
    </citation>
    <scope>NUCLEOTIDE SEQUENCE</scope>
    <source>
        <strain evidence="2">CBS 116435</strain>
    </source>
</reference>
<accession>A0A9P4QIZ2</accession>
<dbReference type="OrthoDB" id="5423493at2759"/>
<feature type="compositionally biased region" description="Polar residues" evidence="1">
    <location>
        <begin position="376"/>
        <end position="386"/>
    </location>
</feature>
<proteinExistence type="predicted"/>
<feature type="compositionally biased region" description="Basic residues" evidence="1">
    <location>
        <begin position="526"/>
        <end position="535"/>
    </location>
</feature>
<feature type="compositionally biased region" description="Polar residues" evidence="1">
    <location>
        <begin position="404"/>
        <end position="423"/>
    </location>
</feature>
<feature type="region of interest" description="Disordered" evidence="1">
    <location>
        <begin position="189"/>
        <end position="211"/>
    </location>
</feature>
<dbReference type="AlphaFoldDB" id="A0A9P4QIZ2"/>
<gene>
    <name evidence="2" type="ORF">K431DRAFT_280472</name>
</gene>
<organism evidence="2 3">
    <name type="scientific">Polychaeton citri CBS 116435</name>
    <dbReference type="NCBI Taxonomy" id="1314669"/>
    <lineage>
        <taxon>Eukaryota</taxon>
        <taxon>Fungi</taxon>
        <taxon>Dikarya</taxon>
        <taxon>Ascomycota</taxon>
        <taxon>Pezizomycotina</taxon>
        <taxon>Dothideomycetes</taxon>
        <taxon>Dothideomycetidae</taxon>
        <taxon>Capnodiales</taxon>
        <taxon>Capnodiaceae</taxon>
        <taxon>Polychaeton</taxon>
    </lineage>
</organism>
<evidence type="ECO:0000313" key="2">
    <source>
        <dbReference type="EMBL" id="KAF2725756.1"/>
    </source>
</evidence>
<sequence>MARLRNQLNAPSQPQQTSIRTTRATRATRVALKEKTNVTRSLRYPGDGDTEAFVKDARPRRGRSAQATARHDSEFLMTGAIGDLRSQHVSSGNGTVVTSTDPIARGDAPANATVKVATGKRKRGQSKKENVQDEQFDEIVVSASETTVKPAHKSHRVESATMAAMPISQAERSSIASKSTDDTVILGSSLELSLSSPPESSPASGSLGFRRRNSMVQPSSALRNPETPAFESSVLLKNFRRRPRQPSMLAMVQQHQQAMNAKISNVGVDTSRLEMSETEGHDTTFGVEAGLDSDGEAGDFAPDAEGTPLQHVTINSAFFNGSTTSKLKARGRKRLSNGPGDTPGALAALRAKNRKSQTNSGMLSNPTHQGDEEDTLSQPIASSPPRQINEDELDSDIQVMRSSPVMSLPSSPQRPNKLVQQPSLARKDTTEINNVAIPSTDPEGNKTGKHKPAAASMHVGHAKPAGVDDTTAEPVSSSPSRAGGQTEEDIMAYPLTQPTQQSPRQVKKKKPPKPIGTASLQSLLPKQRRVLQPRSRRSDYDLESSDVADDGNDTAVDMTDSDGDESGFGSRRRPTSRRSKVNDKGTSRQMRSARDRKNRVTSSRLTTRASITQNAPAADGRLGRKIGRTYGRTVAADKEVDELHESASDAEAEESIIPASTSIEAAKSKELEDAKRKFAEIDQWDGLEFENLDSEDHRSSSQGWR</sequence>